<protein>
    <submittedName>
        <fullName evidence="2">Uncharacterized protein</fullName>
    </submittedName>
</protein>
<dbReference type="AlphaFoldDB" id="A0A5B0R1S9"/>
<feature type="region of interest" description="Disordered" evidence="1">
    <location>
        <begin position="1"/>
        <end position="50"/>
    </location>
</feature>
<dbReference type="EMBL" id="VSWC01000001">
    <property type="protein sequence ID" value="KAA1119491.1"/>
    <property type="molecule type" value="Genomic_DNA"/>
</dbReference>
<name>A0A5B0R1S9_PUCGR</name>
<organism evidence="2 4">
    <name type="scientific">Puccinia graminis f. sp. tritici</name>
    <dbReference type="NCBI Taxonomy" id="56615"/>
    <lineage>
        <taxon>Eukaryota</taxon>
        <taxon>Fungi</taxon>
        <taxon>Dikarya</taxon>
        <taxon>Basidiomycota</taxon>
        <taxon>Pucciniomycotina</taxon>
        <taxon>Pucciniomycetes</taxon>
        <taxon>Pucciniales</taxon>
        <taxon>Pucciniaceae</taxon>
        <taxon>Puccinia</taxon>
    </lineage>
</organism>
<dbReference type="Proteomes" id="UP000325313">
    <property type="component" value="Unassembled WGS sequence"/>
</dbReference>
<comment type="caution">
    <text evidence="2">The sequence shown here is derived from an EMBL/GenBank/DDBJ whole genome shotgun (WGS) entry which is preliminary data.</text>
</comment>
<evidence type="ECO:0000256" key="1">
    <source>
        <dbReference type="SAM" id="MobiDB-lite"/>
    </source>
</evidence>
<feature type="compositionally biased region" description="Pro residues" evidence="1">
    <location>
        <begin position="23"/>
        <end position="32"/>
    </location>
</feature>
<proteinExistence type="predicted"/>
<dbReference type="EMBL" id="VDEP01000241">
    <property type="protein sequence ID" value="KAA1120814.1"/>
    <property type="molecule type" value="Genomic_DNA"/>
</dbReference>
<accession>A0A5B0R1S9</accession>
<feature type="compositionally biased region" description="Polar residues" evidence="1">
    <location>
        <begin position="1"/>
        <end position="19"/>
    </location>
</feature>
<dbReference type="Proteomes" id="UP000324748">
    <property type="component" value="Unassembled WGS sequence"/>
</dbReference>
<evidence type="ECO:0000313" key="2">
    <source>
        <dbReference type="EMBL" id="KAA1119491.1"/>
    </source>
</evidence>
<gene>
    <name evidence="2" type="ORF">PGT21_027263</name>
    <name evidence="3" type="ORF">PGTUg99_021427</name>
</gene>
<sequence>MTSSPPLRTSIVSNSTQSRKAPPQKPPQPPPDHPSHDHTGNTQHPHLLNC</sequence>
<evidence type="ECO:0000313" key="3">
    <source>
        <dbReference type="EMBL" id="KAA1120814.1"/>
    </source>
</evidence>
<reference evidence="4 5" key="1">
    <citation type="submission" date="2019-05" db="EMBL/GenBank/DDBJ databases">
        <title>Emergence of the Ug99 lineage of the wheat stem rust pathogen through somatic hybridization.</title>
        <authorList>
            <person name="Li F."/>
            <person name="Upadhyaya N.M."/>
            <person name="Sperschneider J."/>
            <person name="Matny O."/>
            <person name="Nguyen-Phuc H."/>
            <person name="Mago R."/>
            <person name="Raley C."/>
            <person name="Miller M.E."/>
            <person name="Silverstein K.A.T."/>
            <person name="Henningsen E."/>
            <person name="Hirsch C.D."/>
            <person name="Visser B."/>
            <person name="Pretorius Z.A."/>
            <person name="Steffenson B.J."/>
            <person name="Schwessinger B."/>
            <person name="Dodds P.N."/>
            <person name="Figueroa M."/>
        </authorList>
    </citation>
    <scope>NUCLEOTIDE SEQUENCE [LARGE SCALE GENOMIC DNA]</scope>
    <source>
        <strain evidence="2">21-0</strain>
        <strain evidence="3 5">Ug99</strain>
    </source>
</reference>
<keyword evidence="4" id="KW-1185">Reference proteome</keyword>
<evidence type="ECO:0000313" key="4">
    <source>
        <dbReference type="Proteomes" id="UP000324748"/>
    </source>
</evidence>
<evidence type="ECO:0000313" key="5">
    <source>
        <dbReference type="Proteomes" id="UP000325313"/>
    </source>
</evidence>